<dbReference type="AlphaFoldDB" id="A0A6J7GLU2"/>
<reference evidence="2" key="1">
    <citation type="submission" date="2020-05" db="EMBL/GenBank/DDBJ databases">
        <authorList>
            <person name="Chiriac C."/>
            <person name="Salcher M."/>
            <person name="Ghai R."/>
            <person name="Kavagutti S V."/>
        </authorList>
    </citation>
    <scope>NUCLEOTIDE SEQUENCE</scope>
</reference>
<keyword evidence="1" id="KW-1133">Transmembrane helix</keyword>
<evidence type="ECO:0000313" key="2">
    <source>
        <dbReference type="EMBL" id="CAB4908094.1"/>
    </source>
</evidence>
<feature type="transmembrane region" description="Helical" evidence="1">
    <location>
        <begin position="21"/>
        <end position="50"/>
    </location>
</feature>
<gene>
    <name evidence="2" type="ORF">UFOPK3610_00589</name>
</gene>
<dbReference type="Gene3D" id="1.10.1200.120">
    <property type="entry name" value="Large-conductance mechanosensitive channel, MscL, domain 1"/>
    <property type="match status" value="1"/>
</dbReference>
<sequence>MIKGFKQFVFRGNVIDLAVAVAVGTALAALVAAVTKALIDPIVVWFVYVITGGKTLDGGPTLPGGGILNVGLLVTGLITFFITLTVLYLVFVLPMNKYRQRMGQSGVDARPADVQLLEEIRDLLKEQQGKK</sequence>
<keyword evidence="1" id="KW-0812">Transmembrane</keyword>
<dbReference type="SUPFAM" id="SSF81330">
    <property type="entry name" value="Gated mechanosensitive channel"/>
    <property type="match status" value="1"/>
</dbReference>
<keyword evidence="1" id="KW-0472">Membrane</keyword>
<proteinExistence type="predicted"/>
<organism evidence="2">
    <name type="scientific">freshwater metagenome</name>
    <dbReference type="NCBI Taxonomy" id="449393"/>
    <lineage>
        <taxon>unclassified sequences</taxon>
        <taxon>metagenomes</taxon>
        <taxon>ecological metagenomes</taxon>
    </lineage>
</organism>
<accession>A0A6J7GLU2</accession>
<protein>
    <submittedName>
        <fullName evidence="2">Unannotated protein</fullName>
    </submittedName>
</protein>
<dbReference type="Pfam" id="PF01741">
    <property type="entry name" value="MscL"/>
    <property type="match status" value="1"/>
</dbReference>
<dbReference type="InterPro" id="IPR037673">
    <property type="entry name" value="MSC/AndL"/>
</dbReference>
<dbReference type="EMBL" id="CAFBMR010000014">
    <property type="protein sequence ID" value="CAB4908094.1"/>
    <property type="molecule type" value="Genomic_DNA"/>
</dbReference>
<feature type="transmembrane region" description="Helical" evidence="1">
    <location>
        <begin position="70"/>
        <end position="93"/>
    </location>
</feature>
<evidence type="ECO:0000256" key="1">
    <source>
        <dbReference type="SAM" id="Phobius"/>
    </source>
</evidence>
<name>A0A6J7GLU2_9ZZZZ</name>
<dbReference type="InterPro" id="IPR036019">
    <property type="entry name" value="MscL_channel"/>
</dbReference>